<evidence type="ECO:0000256" key="6">
    <source>
        <dbReference type="ARBA" id="ARBA00022737"/>
    </source>
</evidence>
<dbReference type="PROSITE" id="PS00022">
    <property type="entry name" value="EGF_1"/>
    <property type="match status" value="11"/>
</dbReference>
<reference evidence="16" key="1">
    <citation type="submission" date="2025-08" db="UniProtKB">
        <authorList>
            <consortium name="RefSeq"/>
        </authorList>
    </citation>
    <scope>IDENTIFICATION</scope>
    <source>
        <tissue evidence="16">Gonads</tissue>
    </source>
</reference>
<dbReference type="InterPro" id="IPR009030">
    <property type="entry name" value="Growth_fac_rcpt_cys_sf"/>
</dbReference>
<dbReference type="InterPro" id="IPR000742">
    <property type="entry name" value="EGF"/>
</dbReference>
<keyword evidence="4" id="KW-0812">Transmembrane</keyword>
<feature type="domain" description="EGF-like" evidence="13">
    <location>
        <begin position="697"/>
        <end position="732"/>
    </location>
</feature>
<dbReference type="PANTHER" id="PTHR12916">
    <property type="entry name" value="CYTOCHROME C OXIDASE POLYPEPTIDE VIC-2"/>
    <property type="match status" value="1"/>
</dbReference>
<dbReference type="GeneID" id="106170476"/>
<feature type="disulfide bond" evidence="12">
    <location>
        <begin position="664"/>
        <end position="681"/>
    </location>
</feature>
<dbReference type="Pfam" id="PF00008">
    <property type="entry name" value="EGF"/>
    <property type="match status" value="7"/>
</dbReference>
<feature type="disulfide bond" evidence="12">
    <location>
        <begin position="484"/>
        <end position="493"/>
    </location>
</feature>
<comment type="subcellular location">
    <subcellularLocation>
        <location evidence="1">Membrane</location>
        <topology evidence="1">Single-pass type I membrane protein</topology>
    </subcellularLocation>
</comment>
<dbReference type="PROSITE" id="PS50948">
    <property type="entry name" value="PAN"/>
    <property type="match status" value="1"/>
</dbReference>
<dbReference type="Pfam" id="PF07699">
    <property type="entry name" value="Ephrin_rec_like"/>
    <property type="match status" value="3"/>
</dbReference>
<feature type="domain" description="EGF-like" evidence="13">
    <location>
        <begin position="888"/>
        <end position="925"/>
    </location>
</feature>
<dbReference type="InterPro" id="IPR001881">
    <property type="entry name" value="EGF-like_Ca-bd_dom"/>
</dbReference>
<dbReference type="GO" id="GO:0016020">
    <property type="term" value="C:membrane"/>
    <property type="evidence" value="ECO:0007669"/>
    <property type="project" value="UniProtKB-SubCell"/>
</dbReference>
<feature type="domain" description="EGF-like" evidence="13">
    <location>
        <begin position="535"/>
        <end position="573"/>
    </location>
</feature>
<dbReference type="GO" id="GO:0003008">
    <property type="term" value="P:system process"/>
    <property type="evidence" value="ECO:0007669"/>
    <property type="project" value="UniProtKB-ARBA"/>
</dbReference>
<dbReference type="SMART" id="SM00181">
    <property type="entry name" value="EGF"/>
    <property type="match status" value="14"/>
</dbReference>
<dbReference type="FunFam" id="2.10.25.10:FF:000004">
    <property type="entry name" value="Neurogenic locus notch 1"/>
    <property type="match status" value="2"/>
</dbReference>
<keyword evidence="5" id="KW-0732">Signal</keyword>
<keyword evidence="6" id="KW-0677">Repeat</keyword>
<dbReference type="PROSITE" id="PS50026">
    <property type="entry name" value="EGF_3"/>
    <property type="match status" value="13"/>
</dbReference>
<dbReference type="PRINTS" id="PR00010">
    <property type="entry name" value="EGFBLOOD"/>
</dbReference>
<feature type="disulfide bond" evidence="12">
    <location>
        <begin position="701"/>
        <end position="711"/>
    </location>
</feature>
<evidence type="ECO:0000256" key="12">
    <source>
        <dbReference type="PROSITE-ProRule" id="PRU00076"/>
    </source>
</evidence>
<feature type="disulfide bond" evidence="12">
    <location>
        <begin position="760"/>
        <end position="769"/>
    </location>
</feature>
<dbReference type="InParanoid" id="A0A1S3J6C4"/>
<evidence type="ECO:0000256" key="11">
    <source>
        <dbReference type="ARBA" id="ARBA00023180"/>
    </source>
</evidence>
<feature type="domain" description="EGF-like" evidence="13">
    <location>
        <begin position="496"/>
        <end position="533"/>
    </location>
</feature>
<dbReference type="GO" id="GO:0051240">
    <property type="term" value="P:positive regulation of multicellular organismal process"/>
    <property type="evidence" value="ECO:0007669"/>
    <property type="project" value="UniProtKB-ARBA"/>
</dbReference>
<proteinExistence type="predicted"/>
<dbReference type="GO" id="GO:0007219">
    <property type="term" value="P:Notch signaling pathway"/>
    <property type="evidence" value="ECO:0007669"/>
    <property type="project" value="UniProtKB-KW"/>
</dbReference>
<sequence>MAARALAFVPALGNCGQLNLPSGSRYIDVGGFVCPSNLFRYDQLCSPETMAVYTVTIQDTSSSTPGLVYTAVYPTNLTACVQHYITELDSLIANVAANLTNVCQTLTGLTNIYIELKQSTTSANVSGRQLIVPPTLRILPSSVQKVNVLDCIAAIDSHIRYLESGGGDRFMAARALAFVPANGSCGQLNLPSNSRYTPVGGFICPSNLVRNDNVCLPCPIGTYRDGAACTPCSPGQYQDEQAQTQCKNCPEGFTSLYAGSNRLEQCIEYCSEGMISDTGLAPCTMCPADTYFSNRTHCAPCPAGTTTNGVEGTENSTGCKTIACTMVNEISNKTYTCGADEALTVPSLAACWEKCVNSQCSAITFYSSSGSCIIFYDLSGRTYTASSQVAVTFTKSCRNVSAECRPGYFSYNGREPCTACPRNFYQNSTGQTTCSQCSTDSITTQEASDSKDHCTSQSSLCSRNDICQNGGTCTVLVHVEQCLCPDGYTGQYCEDTINPCDSNPCFYNGTCMPLGGLQFRCDCYSDFSGQFCERETNHCLSNDCQNGGMCQDLVGGFKCLCPSNSIYSGPKCTDSTPVCDQPANACQNGGTCQPIFENIRSVCNCVAGFTGRNCETNIDDCEANPCLNGGCCTDGVNTRKCNCTHGYTGVNCETRLDMCAGITCAGKGTCVDDYTTGRVKCLCEPGYTSVPDDTCRQINLCNAEPCVRGACTPGENTFICTCPPGYNGARCQHNFDECASDPCLNGGTCIDGINGYTCTCATGFTGIKCTSKVDFCEKNTCDTTGTLRCVDMVDNYRCHCKPGYTGVNCFTDIDECASNPCFHQGTCAQGVNSFNCTCPPGWEGDRCERMTDICTNTTCGREGTCINLFNDFFCNCTAPFYGRTCNESPDVCAIANPCINGGTCAVWNNSTRCHCPLGYYGDGCQLKRDYCLPNPCRHQGTCTVVGLNYTCACVPGYDGRNCEDKIHCITIVIS</sequence>
<dbReference type="STRING" id="7574.A0A1S3J6C4"/>
<feature type="domain" description="EGF-like" evidence="13">
    <location>
        <begin position="812"/>
        <end position="848"/>
    </location>
</feature>
<evidence type="ECO:0000259" key="13">
    <source>
        <dbReference type="PROSITE" id="PS50026"/>
    </source>
</evidence>
<dbReference type="Pfam" id="PF12661">
    <property type="entry name" value="hEGF"/>
    <property type="match status" value="1"/>
</dbReference>
<dbReference type="InterPro" id="IPR000152">
    <property type="entry name" value="EGF-type_Asp/Asn_hydroxyl_site"/>
</dbReference>
<dbReference type="PROSITE" id="PS01187">
    <property type="entry name" value="EGF_CA"/>
    <property type="match status" value="1"/>
</dbReference>
<evidence type="ECO:0000313" key="15">
    <source>
        <dbReference type="Proteomes" id="UP000085678"/>
    </source>
</evidence>
<keyword evidence="2" id="KW-0217">Developmental protein</keyword>
<keyword evidence="3 12" id="KW-0245">EGF-like domain</keyword>
<feature type="domain" description="EGF-like" evidence="13">
    <location>
        <begin position="927"/>
        <end position="963"/>
    </location>
</feature>
<feature type="domain" description="EGF-like" evidence="13">
    <location>
        <begin position="850"/>
        <end position="886"/>
    </location>
</feature>
<evidence type="ECO:0000256" key="9">
    <source>
        <dbReference type="ARBA" id="ARBA00023136"/>
    </source>
</evidence>
<feature type="disulfide bond" evidence="12">
    <location>
        <begin position="915"/>
        <end position="924"/>
    </location>
</feature>
<comment type="caution">
    <text evidence="12">Lacks conserved residue(s) required for the propagation of feature annotation.</text>
</comment>
<dbReference type="InterPro" id="IPR011641">
    <property type="entry name" value="Tyr-kin_ephrin_A/B_rcpt-like"/>
</dbReference>
<dbReference type="InterPro" id="IPR018097">
    <property type="entry name" value="EGF_Ca-bd_CS"/>
</dbReference>
<feature type="domain" description="EGF-like" evidence="13">
    <location>
        <begin position="617"/>
        <end position="653"/>
    </location>
</feature>
<dbReference type="SUPFAM" id="SSF57184">
    <property type="entry name" value="Growth factor receptor domain"/>
    <property type="match status" value="3"/>
</dbReference>
<dbReference type="PANTHER" id="PTHR12916:SF4">
    <property type="entry name" value="UNINFLATABLE, ISOFORM C"/>
    <property type="match status" value="1"/>
</dbReference>
<dbReference type="RefSeq" id="XP_013405801.1">
    <property type="nucleotide sequence ID" value="XM_013550347.1"/>
</dbReference>
<dbReference type="Gene3D" id="2.10.50.10">
    <property type="entry name" value="Tumor Necrosis Factor Receptor, subunit A, domain 2"/>
    <property type="match status" value="1"/>
</dbReference>
<evidence type="ECO:0000256" key="7">
    <source>
        <dbReference type="ARBA" id="ARBA00022976"/>
    </source>
</evidence>
<dbReference type="KEGG" id="lak:106170476"/>
<dbReference type="SUPFAM" id="SSF57196">
    <property type="entry name" value="EGF/Laminin"/>
    <property type="match status" value="7"/>
</dbReference>
<feature type="domain" description="EGF-like" evidence="13">
    <location>
        <begin position="457"/>
        <end position="494"/>
    </location>
</feature>
<dbReference type="FunFam" id="2.10.25.10:FF:000122">
    <property type="entry name" value="Protein crumbs homolog 2"/>
    <property type="match status" value="1"/>
</dbReference>
<feature type="domain" description="EGF-like" evidence="13">
    <location>
        <begin position="655"/>
        <end position="696"/>
    </location>
</feature>
<dbReference type="AlphaFoldDB" id="A0A1S3J6C4"/>
<feature type="domain" description="EGF-like" evidence="13">
    <location>
        <begin position="734"/>
        <end position="770"/>
    </location>
</feature>
<keyword evidence="15" id="KW-1185">Reference proteome</keyword>
<dbReference type="InterPro" id="IPR013032">
    <property type="entry name" value="EGF-like_CS"/>
</dbReference>
<keyword evidence="10 12" id="KW-1015">Disulfide bond</keyword>
<protein>
    <submittedName>
        <fullName evidence="16">Fibropellin-1</fullName>
    </submittedName>
</protein>
<feature type="domain" description="EGF-like" evidence="13">
    <location>
        <begin position="772"/>
        <end position="810"/>
    </location>
</feature>
<feature type="disulfide bond" evidence="12">
    <location>
        <begin position="876"/>
        <end position="885"/>
    </location>
</feature>
<evidence type="ECO:0000256" key="3">
    <source>
        <dbReference type="ARBA" id="ARBA00022536"/>
    </source>
</evidence>
<dbReference type="FunFam" id="2.10.25.10:FF:000146">
    <property type="entry name" value="Putative neurogenic locus notch"/>
    <property type="match status" value="1"/>
</dbReference>
<keyword evidence="11" id="KW-0325">Glycoprotein</keyword>
<feature type="domain" description="Apple" evidence="14">
    <location>
        <begin position="324"/>
        <end position="397"/>
    </location>
</feature>
<feature type="disulfide bond" evidence="12">
    <location>
        <begin position="781"/>
        <end position="798"/>
    </location>
</feature>
<gene>
    <name evidence="16" type="primary">LOC106170476</name>
</gene>
<evidence type="ECO:0000256" key="4">
    <source>
        <dbReference type="ARBA" id="ARBA00022692"/>
    </source>
</evidence>
<dbReference type="PROSITE" id="PS00010">
    <property type="entry name" value="ASX_HYDROXYL"/>
    <property type="match status" value="4"/>
</dbReference>
<dbReference type="OrthoDB" id="6287073at2759"/>
<keyword evidence="9" id="KW-0472">Membrane</keyword>
<feature type="disulfide bond" evidence="12">
    <location>
        <begin position="643"/>
        <end position="652"/>
    </location>
</feature>
<dbReference type="Proteomes" id="UP000085678">
    <property type="component" value="Unplaced"/>
</dbReference>
<dbReference type="PROSITE" id="PS01186">
    <property type="entry name" value="EGF_2"/>
    <property type="match status" value="11"/>
</dbReference>
<dbReference type="FunFam" id="2.10.25.10:FF:000095">
    <property type="entry name" value="Notch, isoform B"/>
    <property type="match status" value="1"/>
</dbReference>
<evidence type="ECO:0000256" key="5">
    <source>
        <dbReference type="ARBA" id="ARBA00022729"/>
    </source>
</evidence>
<keyword evidence="7" id="KW-0914">Notch signaling pathway</keyword>
<dbReference type="InterPro" id="IPR003609">
    <property type="entry name" value="Pan_app"/>
</dbReference>
<feature type="disulfide bond" evidence="12">
    <location>
        <begin position="722"/>
        <end position="731"/>
    </location>
</feature>
<dbReference type="CDD" id="cd00054">
    <property type="entry name" value="EGF_CA"/>
    <property type="match status" value="6"/>
</dbReference>
<evidence type="ECO:0000256" key="10">
    <source>
        <dbReference type="ARBA" id="ARBA00023157"/>
    </source>
</evidence>
<feature type="disulfide bond" evidence="12">
    <location>
        <begin position="838"/>
        <end position="847"/>
    </location>
</feature>
<evidence type="ECO:0000256" key="8">
    <source>
        <dbReference type="ARBA" id="ARBA00022989"/>
    </source>
</evidence>
<name>A0A1S3J6C4_LINAN</name>
<dbReference type="Gene3D" id="2.10.25.10">
    <property type="entry name" value="Laminin"/>
    <property type="match status" value="12"/>
</dbReference>
<dbReference type="GO" id="GO:0048732">
    <property type="term" value="P:gland development"/>
    <property type="evidence" value="ECO:0007669"/>
    <property type="project" value="UniProtKB-ARBA"/>
</dbReference>
<accession>A0A1S3J6C4</accession>
<feature type="disulfide bond" evidence="12">
    <location>
        <begin position="586"/>
        <end position="603"/>
    </location>
</feature>
<evidence type="ECO:0000259" key="14">
    <source>
        <dbReference type="PROSITE" id="PS50948"/>
    </source>
</evidence>
<feature type="disulfide bond" evidence="12">
    <location>
        <begin position="605"/>
        <end position="614"/>
    </location>
</feature>
<feature type="disulfide bond" evidence="12">
    <location>
        <begin position="953"/>
        <end position="962"/>
    </location>
</feature>
<organism evidence="15 16">
    <name type="scientific">Lingula anatina</name>
    <name type="common">Brachiopod</name>
    <name type="synonym">Lingula unguis</name>
    <dbReference type="NCBI Taxonomy" id="7574"/>
    <lineage>
        <taxon>Eukaryota</taxon>
        <taxon>Metazoa</taxon>
        <taxon>Spiralia</taxon>
        <taxon>Lophotrochozoa</taxon>
        <taxon>Brachiopoda</taxon>
        <taxon>Linguliformea</taxon>
        <taxon>Lingulata</taxon>
        <taxon>Lingulida</taxon>
        <taxon>Linguloidea</taxon>
        <taxon>Lingulidae</taxon>
        <taxon>Lingula</taxon>
    </lineage>
</organism>
<dbReference type="GO" id="GO:0005509">
    <property type="term" value="F:calcium ion binding"/>
    <property type="evidence" value="ECO:0007669"/>
    <property type="project" value="InterPro"/>
</dbReference>
<keyword evidence="8" id="KW-1133">Transmembrane helix</keyword>
<feature type="domain" description="EGF-like" evidence="13">
    <location>
        <begin position="575"/>
        <end position="615"/>
    </location>
</feature>
<evidence type="ECO:0000256" key="1">
    <source>
        <dbReference type="ARBA" id="ARBA00004479"/>
    </source>
</evidence>
<dbReference type="SMART" id="SM00179">
    <property type="entry name" value="EGF_CA"/>
    <property type="match status" value="12"/>
</dbReference>
<feature type="disulfide bond" evidence="12">
    <location>
        <begin position="800"/>
        <end position="809"/>
    </location>
</feature>
<dbReference type="SMART" id="SM01411">
    <property type="entry name" value="Ephrin_rec_like"/>
    <property type="match status" value="3"/>
</dbReference>
<evidence type="ECO:0000256" key="2">
    <source>
        <dbReference type="ARBA" id="ARBA00022473"/>
    </source>
</evidence>
<feature type="disulfide bond" evidence="12">
    <location>
        <begin position="523"/>
        <end position="532"/>
    </location>
</feature>
<evidence type="ECO:0000313" key="16">
    <source>
        <dbReference type="RefSeq" id="XP_013405801.1"/>
    </source>
</evidence>